<feature type="transmembrane region" description="Helical" evidence="19">
    <location>
        <begin position="452"/>
        <end position="473"/>
    </location>
</feature>
<evidence type="ECO:0000256" key="16">
    <source>
        <dbReference type="ARBA" id="ARBA00024615"/>
    </source>
</evidence>
<dbReference type="GO" id="GO:0000139">
    <property type="term" value="C:Golgi membrane"/>
    <property type="evidence" value="ECO:0007669"/>
    <property type="project" value="UniProtKB-SubCell"/>
</dbReference>
<feature type="region of interest" description="Disordered" evidence="20">
    <location>
        <begin position="1"/>
        <end position="42"/>
    </location>
</feature>
<evidence type="ECO:0000256" key="4">
    <source>
        <dbReference type="ARBA" id="ARBA00004653"/>
    </source>
</evidence>
<dbReference type="GO" id="GO:0034497">
    <property type="term" value="P:protein localization to phagophore assembly site"/>
    <property type="evidence" value="ECO:0007669"/>
    <property type="project" value="TreeGrafter"/>
</dbReference>
<feature type="compositionally biased region" description="Acidic residues" evidence="20">
    <location>
        <begin position="866"/>
        <end position="875"/>
    </location>
</feature>
<dbReference type="Proteomes" id="UP000799438">
    <property type="component" value="Unassembled WGS sequence"/>
</dbReference>
<feature type="region of interest" description="Disordered" evidence="20">
    <location>
        <begin position="771"/>
        <end position="796"/>
    </location>
</feature>
<dbReference type="GO" id="GO:0034727">
    <property type="term" value="P:piecemeal microautophagy of the nucleus"/>
    <property type="evidence" value="ECO:0007669"/>
    <property type="project" value="TreeGrafter"/>
</dbReference>
<evidence type="ECO:0000256" key="1">
    <source>
        <dbReference type="ARBA" id="ARBA00004439"/>
    </source>
</evidence>
<keyword evidence="7 19" id="KW-0813">Transport</keyword>
<feature type="transmembrane region" description="Helical" evidence="19">
    <location>
        <begin position="535"/>
        <end position="557"/>
    </location>
</feature>
<dbReference type="RefSeq" id="XP_033402868.1">
    <property type="nucleotide sequence ID" value="XM_033536282.1"/>
</dbReference>
<evidence type="ECO:0000256" key="13">
    <source>
        <dbReference type="ARBA" id="ARBA00023136"/>
    </source>
</evidence>
<keyword evidence="12 19" id="KW-0445">Lipid transport</keyword>
<dbReference type="OrthoDB" id="2020634at2759"/>
<comment type="catalytic activity">
    <reaction evidence="18">
        <text>a 1,2-diacyl-sn-glycero-3-phosphocholine(in) = a 1,2-diacyl-sn-glycero-3-phosphocholine(out)</text>
        <dbReference type="Rhea" id="RHEA:38571"/>
        <dbReference type="ChEBI" id="CHEBI:57643"/>
    </reaction>
</comment>
<dbReference type="InterPro" id="IPR007241">
    <property type="entry name" value="Autophagy-rel_prot_9"/>
</dbReference>
<dbReference type="GO" id="GO:0005776">
    <property type="term" value="C:autophagosome"/>
    <property type="evidence" value="ECO:0007669"/>
    <property type="project" value="TreeGrafter"/>
</dbReference>
<evidence type="ECO:0000313" key="21">
    <source>
        <dbReference type="EMBL" id="KAF2147160.1"/>
    </source>
</evidence>
<keyword evidence="13 19" id="KW-0472">Membrane</keyword>
<dbReference type="GO" id="GO:0005789">
    <property type="term" value="C:endoplasmic reticulum membrane"/>
    <property type="evidence" value="ECO:0007669"/>
    <property type="project" value="UniProtKB-SubCell"/>
</dbReference>
<evidence type="ECO:0000256" key="14">
    <source>
        <dbReference type="ARBA" id="ARBA00023329"/>
    </source>
</evidence>
<name>A0A6A6BT42_9PEZI</name>
<keyword evidence="14" id="KW-0968">Cytoplasmic vesicle</keyword>
<keyword evidence="8 19" id="KW-0812">Transmembrane</keyword>
<evidence type="ECO:0000256" key="17">
    <source>
        <dbReference type="ARBA" id="ARBA00024621"/>
    </source>
</evidence>
<keyword evidence="9 19" id="KW-1133">Transmembrane helix</keyword>
<feature type="transmembrane region" description="Helical" evidence="19">
    <location>
        <begin position="636"/>
        <end position="656"/>
    </location>
</feature>
<organism evidence="21 22">
    <name type="scientific">Aplosporella prunicola CBS 121167</name>
    <dbReference type="NCBI Taxonomy" id="1176127"/>
    <lineage>
        <taxon>Eukaryota</taxon>
        <taxon>Fungi</taxon>
        <taxon>Dikarya</taxon>
        <taxon>Ascomycota</taxon>
        <taxon>Pezizomycotina</taxon>
        <taxon>Dothideomycetes</taxon>
        <taxon>Dothideomycetes incertae sedis</taxon>
        <taxon>Botryosphaeriales</taxon>
        <taxon>Aplosporellaceae</taxon>
        <taxon>Aplosporella</taxon>
    </lineage>
</organism>
<evidence type="ECO:0000256" key="10">
    <source>
        <dbReference type="ARBA" id="ARBA00023006"/>
    </source>
</evidence>
<comment type="catalytic activity">
    <reaction evidence="15">
        <text>a 1,2-diacyl-sn-glycero-3-phospho-L-serine(in) = a 1,2-diacyl-sn-glycero-3-phospho-L-serine(out)</text>
        <dbReference type="Rhea" id="RHEA:38663"/>
        <dbReference type="ChEBI" id="CHEBI:57262"/>
    </reaction>
</comment>
<evidence type="ECO:0000256" key="6">
    <source>
        <dbReference type="ARBA" id="ARBA00018074"/>
    </source>
</evidence>
<dbReference type="GeneID" id="54293778"/>
<evidence type="ECO:0000256" key="9">
    <source>
        <dbReference type="ARBA" id="ARBA00022989"/>
    </source>
</evidence>
<evidence type="ECO:0000256" key="18">
    <source>
        <dbReference type="ARBA" id="ARBA00024631"/>
    </source>
</evidence>
<proteinExistence type="inferred from homology"/>
<feature type="region of interest" description="Disordered" evidence="20">
    <location>
        <begin position="820"/>
        <end position="839"/>
    </location>
</feature>
<comment type="function">
    <text evidence="19">Phospholipid scramblase involved in autophagy. Cycles between the preautophagosomal structure/phagophore assembly site (PAS) and the cytoplasmic vesicle pool and supplies membrane for the growing autophagosome. Lipid scramblase activity plays a key role in preautophagosomal structure/phagophore assembly by distributing the phospholipids that arrive through ATG2 from the cytoplasmic to the luminal leaflet of the bilayer, thereby driving autophagosomal membrane expansion.</text>
</comment>
<dbReference type="GO" id="GO:0006869">
    <property type="term" value="P:lipid transport"/>
    <property type="evidence" value="ECO:0007669"/>
    <property type="project" value="UniProtKB-KW"/>
</dbReference>
<evidence type="ECO:0000256" key="2">
    <source>
        <dbReference type="ARBA" id="ARBA00004477"/>
    </source>
</evidence>
<feature type="compositionally biased region" description="Polar residues" evidence="20">
    <location>
        <begin position="820"/>
        <end position="834"/>
    </location>
</feature>
<keyword evidence="11" id="KW-0333">Golgi apparatus</keyword>
<dbReference type="AlphaFoldDB" id="A0A6A6BT42"/>
<dbReference type="GO" id="GO:0000422">
    <property type="term" value="P:autophagy of mitochondrion"/>
    <property type="evidence" value="ECO:0007669"/>
    <property type="project" value="TreeGrafter"/>
</dbReference>
<comment type="caution">
    <text evidence="19">Lacks conserved residue(s) required for the propagation of feature annotation.</text>
</comment>
<evidence type="ECO:0000256" key="19">
    <source>
        <dbReference type="RuleBase" id="RU364027"/>
    </source>
</evidence>
<feature type="compositionally biased region" description="Polar residues" evidence="20">
    <location>
        <begin position="77"/>
        <end position="94"/>
    </location>
</feature>
<dbReference type="PANTHER" id="PTHR13038">
    <property type="entry name" value="APG9 AUTOPHAGY 9"/>
    <property type="match status" value="1"/>
</dbReference>
<evidence type="ECO:0000256" key="7">
    <source>
        <dbReference type="ARBA" id="ARBA00022448"/>
    </source>
</evidence>
<comment type="subcellular location">
    <subcellularLocation>
        <location evidence="1">Cytoplasmic vesicle membrane</location>
        <topology evidence="1">Multi-pass membrane protein</topology>
    </subcellularLocation>
    <subcellularLocation>
        <location evidence="2">Endoplasmic reticulum membrane</location>
        <topology evidence="2">Multi-pass membrane protein</topology>
    </subcellularLocation>
    <subcellularLocation>
        <location evidence="4">Golgi apparatus membrane</location>
        <topology evidence="4">Multi-pass membrane protein</topology>
    </subcellularLocation>
    <subcellularLocation>
        <location evidence="3 19">Preautophagosomal structure membrane</location>
        <topology evidence="3 19">Multi-pass membrane protein</topology>
    </subcellularLocation>
</comment>
<dbReference type="EMBL" id="ML995474">
    <property type="protein sequence ID" value="KAF2147160.1"/>
    <property type="molecule type" value="Genomic_DNA"/>
</dbReference>
<keyword evidence="10 19" id="KW-0072">Autophagy</keyword>
<feature type="region of interest" description="Disordered" evidence="20">
    <location>
        <begin position="168"/>
        <end position="189"/>
    </location>
</feature>
<dbReference type="Pfam" id="PF04109">
    <property type="entry name" value="ATG9"/>
    <property type="match status" value="1"/>
</dbReference>
<dbReference type="GO" id="GO:0030659">
    <property type="term" value="C:cytoplasmic vesicle membrane"/>
    <property type="evidence" value="ECO:0007669"/>
    <property type="project" value="UniProtKB-SubCell"/>
</dbReference>
<dbReference type="PANTHER" id="PTHR13038:SF10">
    <property type="entry name" value="AUTOPHAGY-RELATED PROTEIN 9"/>
    <property type="match status" value="1"/>
</dbReference>
<comment type="similarity">
    <text evidence="5 19">Belongs to the ATG9 family.</text>
</comment>
<evidence type="ECO:0000256" key="8">
    <source>
        <dbReference type="ARBA" id="ARBA00022692"/>
    </source>
</evidence>
<evidence type="ECO:0000256" key="15">
    <source>
        <dbReference type="ARBA" id="ARBA00024479"/>
    </source>
</evidence>
<feature type="region of interest" description="Disordered" evidence="20">
    <location>
        <begin position="856"/>
        <end position="900"/>
    </location>
</feature>
<evidence type="ECO:0000256" key="5">
    <source>
        <dbReference type="ARBA" id="ARBA00006185"/>
    </source>
</evidence>
<feature type="region of interest" description="Disordered" evidence="20">
    <location>
        <begin position="77"/>
        <end position="99"/>
    </location>
</feature>
<keyword evidence="22" id="KW-1185">Reference proteome</keyword>
<dbReference type="GO" id="GO:0034045">
    <property type="term" value="C:phagophore assembly site membrane"/>
    <property type="evidence" value="ECO:0007669"/>
    <property type="project" value="UniProtKB-SubCell"/>
</dbReference>
<evidence type="ECO:0000256" key="11">
    <source>
        <dbReference type="ARBA" id="ARBA00023034"/>
    </source>
</evidence>
<sequence>MASNFLSRLLPSADDESVYEPMDQYNQRRRAASGEDHGGHAVDEANLEAQFFDNDIDNMLADGADSHITTESTAFLGNNAGRRQSQPAMPSQNRPKWMRNAPPHAVAAEEDDDVPESLLLGPAATEKPKDDGRRKGVPVSGRLPSPVPGPSTRNTRAKWDITKARHRLHDDDDRPVPRPIQRKAPRGGGAIFSDPKEEAMWRWVNVQNLDRFLAQVYDYYIRRGIWSIILTEVLELLRLAFLAGLLFTLTSCIQYKQIFHAKSLTDIVIPKCAQQVHGFKLFLLWLFAVYWVFRVIQLLSRTPSLWHVHNFYHHLLDIPDSDIQTASWQLVVSRLMALRDSNLGTAENVSAEVRRTVGAHSKQRMDAHDIANRLMRKDNFLIALFNKDVLNLTVPLPFIGERQFYSRTMEELLRVCLVGFVFDSDGQVQPRILQSRNRNTMIELLSQRFRTFAVMSLLLVPFYAPYYLISYFLRYFSEYRSDPSQLGSRMFTPLAEWKFREFNELRHLFKRRRNMAYPFADRYLQQFPKFKTDKLCSFISFILGSVITILGIASLLYPELLVEFEITPGQTVFFWLGVLTPIFAITRGMVTAQELVFDPEYALEQVINCTHYCPATWRDRLHTDDVRKEFTSLYQLRVVVFLEEILSMVLAPLVLYTSLPKCSDRIVDFFREFTVHVDGLGHVCSFAVFDFKKTSDNIAKGGQTPNPAHVDLRREYFAAKDGKLDASIMGFMHEYGQNPDPRGMYKSNFNLPPAFPPLAASVTGVDAGAVAAGRAAPNQRATQRHNHRRSQLDGHSSPMQSILLDARHQPNVLNSRISPQQAAQTNFSPPNTHHGQMGEGFYAGQAAANEQHSIDESWFPQGSSGDGEDDDDADDNGGAGIVGLLHQLQNAHAQGRGPSV</sequence>
<feature type="compositionally biased region" description="Basic and acidic residues" evidence="20">
    <location>
        <begin position="32"/>
        <end position="42"/>
    </location>
</feature>
<comment type="catalytic activity">
    <reaction evidence="17">
        <text>a 1,2-diacyl-sn-glycero-3-phospho-(1D-myo-inositol-3-phosphate)(in) = a 1,2-diacyl-sn-glycero-3-phospho-(1D-myo-inositol-3-phosphate)(out)</text>
        <dbReference type="Rhea" id="RHEA:67920"/>
        <dbReference type="ChEBI" id="CHEBI:58088"/>
    </reaction>
</comment>
<gene>
    <name evidence="21" type="ORF">K452DRAFT_217399</name>
</gene>
<feature type="region of interest" description="Disordered" evidence="20">
    <location>
        <begin position="121"/>
        <end position="155"/>
    </location>
</feature>
<dbReference type="GO" id="GO:0061709">
    <property type="term" value="P:reticulophagy"/>
    <property type="evidence" value="ECO:0007669"/>
    <property type="project" value="TreeGrafter"/>
</dbReference>
<protein>
    <recommendedName>
        <fullName evidence="6 19">Autophagy-related protein 9</fullName>
    </recommendedName>
</protein>
<evidence type="ECO:0000256" key="3">
    <source>
        <dbReference type="ARBA" id="ARBA00004511"/>
    </source>
</evidence>
<evidence type="ECO:0000256" key="20">
    <source>
        <dbReference type="SAM" id="MobiDB-lite"/>
    </source>
</evidence>
<feature type="transmembrane region" description="Helical" evidence="19">
    <location>
        <begin position="572"/>
        <end position="590"/>
    </location>
</feature>
<evidence type="ECO:0000256" key="12">
    <source>
        <dbReference type="ARBA" id="ARBA00023055"/>
    </source>
</evidence>
<accession>A0A6A6BT42</accession>
<reference evidence="21" key="1">
    <citation type="journal article" date="2020" name="Stud. Mycol.">
        <title>101 Dothideomycetes genomes: a test case for predicting lifestyles and emergence of pathogens.</title>
        <authorList>
            <person name="Haridas S."/>
            <person name="Albert R."/>
            <person name="Binder M."/>
            <person name="Bloem J."/>
            <person name="Labutti K."/>
            <person name="Salamov A."/>
            <person name="Andreopoulos B."/>
            <person name="Baker S."/>
            <person name="Barry K."/>
            <person name="Bills G."/>
            <person name="Bluhm B."/>
            <person name="Cannon C."/>
            <person name="Castanera R."/>
            <person name="Culley D."/>
            <person name="Daum C."/>
            <person name="Ezra D."/>
            <person name="Gonzalez J."/>
            <person name="Henrissat B."/>
            <person name="Kuo A."/>
            <person name="Liang C."/>
            <person name="Lipzen A."/>
            <person name="Lutzoni F."/>
            <person name="Magnuson J."/>
            <person name="Mondo S."/>
            <person name="Nolan M."/>
            <person name="Ohm R."/>
            <person name="Pangilinan J."/>
            <person name="Park H.-J."/>
            <person name="Ramirez L."/>
            <person name="Alfaro M."/>
            <person name="Sun H."/>
            <person name="Tritt A."/>
            <person name="Yoshinaga Y."/>
            <person name="Zwiers L.-H."/>
            <person name="Turgeon B."/>
            <person name="Goodwin S."/>
            <person name="Spatafora J."/>
            <person name="Crous P."/>
            <person name="Grigoriev I."/>
        </authorList>
    </citation>
    <scope>NUCLEOTIDE SEQUENCE</scope>
    <source>
        <strain evidence="21">CBS 121167</strain>
    </source>
</reference>
<comment type="catalytic activity">
    <reaction evidence="16">
        <text>a 1,2-diacyl-sn-glycero-3-phosphoethanolamine(in) = a 1,2-diacyl-sn-glycero-3-phosphoethanolamine(out)</text>
        <dbReference type="Rhea" id="RHEA:38895"/>
        <dbReference type="ChEBI" id="CHEBI:64612"/>
    </reaction>
</comment>
<evidence type="ECO:0000313" key="22">
    <source>
        <dbReference type="Proteomes" id="UP000799438"/>
    </source>
</evidence>